<evidence type="ECO:0000313" key="11">
    <source>
        <dbReference type="Proteomes" id="UP000179807"/>
    </source>
</evidence>
<dbReference type="Proteomes" id="UP000179807">
    <property type="component" value="Unassembled WGS sequence"/>
</dbReference>
<evidence type="ECO:0000313" key="10">
    <source>
        <dbReference type="EMBL" id="OHT04790.1"/>
    </source>
</evidence>
<keyword evidence="6 8" id="KW-0067">ATP-binding</keyword>
<dbReference type="SUPFAM" id="SSF48592">
    <property type="entry name" value="GroEL equatorial domain-like"/>
    <property type="match status" value="1"/>
</dbReference>
<keyword evidence="11" id="KW-1185">Reference proteome</keyword>
<evidence type="ECO:0000256" key="3">
    <source>
        <dbReference type="ARBA" id="ARBA00017187"/>
    </source>
</evidence>
<dbReference type="SUPFAM" id="SSF54849">
    <property type="entry name" value="GroEL-intermediate domain like"/>
    <property type="match status" value="1"/>
</dbReference>
<evidence type="ECO:0000256" key="6">
    <source>
        <dbReference type="ARBA" id="ARBA00022840"/>
    </source>
</evidence>
<accession>A0A1J4K538</accession>
<dbReference type="OrthoDB" id="275057at2759"/>
<proteinExistence type="inferred from homology"/>
<evidence type="ECO:0000256" key="4">
    <source>
        <dbReference type="ARBA" id="ARBA00022490"/>
    </source>
</evidence>
<dbReference type="Gene3D" id="3.30.260.10">
    <property type="entry name" value="TCP-1-like chaperonin intermediate domain"/>
    <property type="match status" value="1"/>
</dbReference>
<evidence type="ECO:0000256" key="5">
    <source>
        <dbReference type="ARBA" id="ARBA00022741"/>
    </source>
</evidence>
<dbReference type="GeneID" id="94827683"/>
<dbReference type="PROSITE" id="PS00995">
    <property type="entry name" value="TCP1_3"/>
    <property type="match status" value="1"/>
</dbReference>
<reference evidence="10" key="1">
    <citation type="submission" date="2016-10" db="EMBL/GenBank/DDBJ databases">
        <authorList>
            <person name="Benchimol M."/>
            <person name="Almeida L.G."/>
            <person name="Vasconcelos A.T."/>
            <person name="Perreira-Neves A."/>
            <person name="Rosa I.A."/>
            <person name="Tasca T."/>
            <person name="Bogo M.R."/>
            <person name="de Souza W."/>
        </authorList>
    </citation>
    <scope>NUCLEOTIDE SEQUENCE [LARGE SCALE GENOMIC DNA]</scope>
    <source>
        <strain evidence="10">K</strain>
    </source>
</reference>
<name>A0A1J4K538_9EUKA</name>
<dbReference type="VEuPathDB" id="TrichDB:TRFO_06246"/>
<dbReference type="Pfam" id="PF00118">
    <property type="entry name" value="Cpn60_TCP1"/>
    <property type="match status" value="1"/>
</dbReference>
<dbReference type="AlphaFoldDB" id="A0A1J4K538"/>
<organism evidence="10 11">
    <name type="scientific">Tritrichomonas foetus</name>
    <dbReference type="NCBI Taxonomy" id="1144522"/>
    <lineage>
        <taxon>Eukaryota</taxon>
        <taxon>Metamonada</taxon>
        <taxon>Parabasalia</taxon>
        <taxon>Tritrichomonadida</taxon>
        <taxon>Tritrichomonadidae</taxon>
        <taxon>Tritrichomonas</taxon>
    </lineage>
</organism>
<dbReference type="PRINTS" id="PR00304">
    <property type="entry name" value="TCOMPLEXTCP1"/>
</dbReference>
<dbReference type="PANTHER" id="PTHR11353">
    <property type="entry name" value="CHAPERONIN"/>
    <property type="match status" value="1"/>
</dbReference>
<dbReference type="InterPro" id="IPR012719">
    <property type="entry name" value="Chap_CCT_gamma"/>
</dbReference>
<dbReference type="GO" id="GO:0016887">
    <property type="term" value="F:ATP hydrolysis activity"/>
    <property type="evidence" value="ECO:0007669"/>
    <property type="project" value="InterPro"/>
</dbReference>
<comment type="similarity">
    <text evidence="2 8">Belongs to the TCP-1 chaperonin family.</text>
</comment>
<dbReference type="InterPro" id="IPR017998">
    <property type="entry name" value="Chaperone_TCP-1"/>
</dbReference>
<protein>
    <recommendedName>
        <fullName evidence="3 9">T-complex protein 1 subunit gamma</fullName>
    </recommendedName>
</protein>
<evidence type="ECO:0000256" key="2">
    <source>
        <dbReference type="ARBA" id="ARBA00008020"/>
    </source>
</evidence>
<dbReference type="NCBIfam" id="TIGR02344">
    <property type="entry name" value="chap_CCT_gamma"/>
    <property type="match status" value="1"/>
</dbReference>
<dbReference type="InterPro" id="IPR054827">
    <property type="entry name" value="thermosome_alpha"/>
</dbReference>
<dbReference type="FunFam" id="1.10.560.10:FF:000085">
    <property type="entry name" value="T-complex protein 1 subunit gamma"/>
    <property type="match status" value="1"/>
</dbReference>
<evidence type="ECO:0000256" key="7">
    <source>
        <dbReference type="ARBA" id="ARBA00023186"/>
    </source>
</evidence>
<dbReference type="RefSeq" id="XP_068357926.1">
    <property type="nucleotide sequence ID" value="XM_068492979.1"/>
</dbReference>
<dbReference type="InterPro" id="IPR027413">
    <property type="entry name" value="GROEL-like_equatorial_sf"/>
</dbReference>
<dbReference type="PROSITE" id="PS00750">
    <property type="entry name" value="TCP1_1"/>
    <property type="match status" value="1"/>
</dbReference>
<dbReference type="Gene3D" id="1.10.560.10">
    <property type="entry name" value="GroEL-like equatorial domain"/>
    <property type="match status" value="1"/>
</dbReference>
<dbReference type="SUPFAM" id="SSF52029">
    <property type="entry name" value="GroEL apical domain-like"/>
    <property type="match status" value="1"/>
</dbReference>
<evidence type="ECO:0000256" key="1">
    <source>
        <dbReference type="ARBA" id="ARBA00004496"/>
    </source>
</evidence>
<gene>
    <name evidence="10" type="primary">Cct3</name>
    <name evidence="10" type="ORF">TRFO_06246</name>
</gene>
<dbReference type="InterPro" id="IPR027409">
    <property type="entry name" value="GroEL-like_apical_dom_sf"/>
</dbReference>
<evidence type="ECO:0000256" key="8">
    <source>
        <dbReference type="RuleBase" id="RU004187"/>
    </source>
</evidence>
<keyword evidence="7 8" id="KW-0143">Chaperone</keyword>
<dbReference type="GO" id="GO:0051082">
    <property type="term" value="F:unfolded protein binding"/>
    <property type="evidence" value="ECO:0007669"/>
    <property type="project" value="InterPro"/>
</dbReference>
<dbReference type="CDD" id="cd03337">
    <property type="entry name" value="TCP1_gamma"/>
    <property type="match status" value="1"/>
</dbReference>
<dbReference type="GO" id="GO:0005832">
    <property type="term" value="C:chaperonin-containing T-complex"/>
    <property type="evidence" value="ECO:0007669"/>
    <property type="project" value="UniProtKB-ARBA"/>
</dbReference>
<comment type="caution">
    <text evidence="10">The sequence shown here is derived from an EMBL/GenBank/DDBJ whole genome shotgun (WGS) entry which is preliminary data.</text>
</comment>
<dbReference type="InterPro" id="IPR002423">
    <property type="entry name" value="Cpn60/GroEL/TCP-1"/>
</dbReference>
<sequence>MKQKKVSKKRKFLCPFIISLQIESLTGHLRQLCLATSEKMQSPIIVLNQTTKRDTGAKAQLSCVAAGKATADVIRTCLGPQAMLKMILDSMGTLVITNDGNSILREIDVAHPAAKSIIELARGQDEEVGDGTTTVVVLAGEILSVLEKPLRDGIHPHVIISGLRRALDDALAHLETIKKPIDNTNDAEMLSIIKAAIGTKFLSKWSDLIAKLALDAVRLICTDEGVVDLKRQVRIERIPGGELEDSYVMKGVMINKDVLHSNMRRRIEHPKILLLDCGLEYRKGESITNIEITGENDYADILAEEEKQVHDICQAVIATGCDLVCAEKGVSDLALHYLSEAGITALRRFQKVQLDRIAAATGATILTDPRDATEADLGRKCGLYECRKFGDEWWSFFDECENPKACTMLMRGPTKDVLLEMFRIMDDALKVAKNLLKQPALVPGGGASEVSVSTYLRKRCNELDSVEQMSYGPAAVAFEVIPRTLIQNCGAATMKTLTKLRSIHAEDPAKYNMGINGMTGEIANMAELGVWDSLAVKSQAYKTAFECAISLIRVDDIVSGLVKRDENGNPINRKTVTEKLEENTAAAQMQQAQMMGMN</sequence>
<dbReference type="InterPro" id="IPR027410">
    <property type="entry name" value="TCP-1-like_intermed_sf"/>
</dbReference>
<evidence type="ECO:0000256" key="9">
    <source>
        <dbReference type="RuleBase" id="RU004191"/>
    </source>
</evidence>
<dbReference type="GO" id="GO:0005524">
    <property type="term" value="F:ATP binding"/>
    <property type="evidence" value="ECO:0007669"/>
    <property type="project" value="UniProtKB-KW"/>
</dbReference>
<dbReference type="InterPro" id="IPR002194">
    <property type="entry name" value="Chaperonin_TCP-1_CS"/>
</dbReference>
<dbReference type="FunFam" id="3.50.7.10:FF:000005">
    <property type="entry name" value="T-complex protein 1 subunit gamma"/>
    <property type="match status" value="1"/>
</dbReference>
<dbReference type="NCBIfam" id="NF041083">
    <property type="entry name" value="thermosome_beta"/>
    <property type="match status" value="1"/>
</dbReference>
<dbReference type="InterPro" id="IPR053374">
    <property type="entry name" value="TCP-1_chaperonin"/>
</dbReference>
<dbReference type="Gene3D" id="3.50.7.10">
    <property type="entry name" value="GroEL"/>
    <property type="match status" value="1"/>
</dbReference>
<keyword evidence="4" id="KW-0963">Cytoplasm</keyword>
<dbReference type="GO" id="GO:0140662">
    <property type="term" value="F:ATP-dependent protein folding chaperone"/>
    <property type="evidence" value="ECO:0007669"/>
    <property type="project" value="InterPro"/>
</dbReference>
<dbReference type="EMBL" id="MLAK01000782">
    <property type="protein sequence ID" value="OHT04790.1"/>
    <property type="molecule type" value="Genomic_DNA"/>
</dbReference>
<keyword evidence="5 8" id="KW-0547">Nucleotide-binding</keyword>
<dbReference type="NCBIfam" id="NF041082">
    <property type="entry name" value="thermosome_alpha"/>
    <property type="match status" value="1"/>
</dbReference>
<comment type="subcellular location">
    <subcellularLocation>
        <location evidence="1">Cytoplasm</location>
    </subcellularLocation>
</comment>